<evidence type="ECO:0000256" key="1">
    <source>
        <dbReference type="ARBA" id="ARBA00022723"/>
    </source>
</evidence>
<keyword evidence="1" id="KW-0479">Metal-binding</keyword>
<protein>
    <recommendedName>
        <fullName evidence="6">RING-type domain-containing protein</fullName>
    </recommendedName>
</protein>
<name>A0A0D7BQ81_9AGAR</name>
<evidence type="ECO:0000313" key="8">
    <source>
        <dbReference type="Proteomes" id="UP000054007"/>
    </source>
</evidence>
<accession>A0A0D7BQ81</accession>
<evidence type="ECO:0000256" key="3">
    <source>
        <dbReference type="ARBA" id="ARBA00022833"/>
    </source>
</evidence>
<feature type="domain" description="RING-type" evidence="6">
    <location>
        <begin position="13"/>
        <end position="57"/>
    </location>
</feature>
<keyword evidence="8" id="KW-1185">Reference proteome</keyword>
<dbReference type="PROSITE" id="PS00518">
    <property type="entry name" value="ZF_RING_1"/>
    <property type="match status" value="1"/>
</dbReference>
<organism evidence="7 8">
    <name type="scientific">Cylindrobasidium torrendii FP15055 ss-10</name>
    <dbReference type="NCBI Taxonomy" id="1314674"/>
    <lineage>
        <taxon>Eukaryota</taxon>
        <taxon>Fungi</taxon>
        <taxon>Dikarya</taxon>
        <taxon>Basidiomycota</taxon>
        <taxon>Agaricomycotina</taxon>
        <taxon>Agaricomycetes</taxon>
        <taxon>Agaricomycetidae</taxon>
        <taxon>Agaricales</taxon>
        <taxon>Marasmiineae</taxon>
        <taxon>Physalacriaceae</taxon>
        <taxon>Cylindrobasidium</taxon>
    </lineage>
</organism>
<sequence>MARASSNPPSFKCERCRTTTLTKQGCIVASHCAHLFCRSCADKNKALDNRLNKPCCRERDCNRNPSSTIEDAERGDTPGTVVVALKHRVDGLEKQVSSLEKNIRRWKRRNIKEMYKRLMEERIAHDQLRKREGSHCQAQIFFGVLCVARRVWLAAHVHLNLPSYRAYGRRFTLQR</sequence>
<dbReference type="Proteomes" id="UP000054007">
    <property type="component" value="Unassembled WGS sequence"/>
</dbReference>
<dbReference type="PROSITE" id="PS50089">
    <property type="entry name" value="ZF_RING_2"/>
    <property type="match status" value="1"/>
</dbReference>
<gene>
    <name evidence="7" type="ORF">CYLTODRAFT_56871</name>
</gene>
<evidence type="ECO:0000256" key="4">
    <source>
        <dbReference type="PROSITE-ProRule" id="PRU00175"/>
    </source>
</evidence>
<evidence type="ECO:0000256" key="5">
    <source>
        <dbReference type="SAM" id="Coils"/>
    </source>
</evidence>
<evidence type="ECO:0000259" key="6">
    <source>
        <dbReference type="PROSITE" id="PS50089"/>
    </source>
</evidence>
<dbReference type="InterPro" id="IPR017907">
    <property type="entry name" value="Znf_RING_CS"/>
</dbReference>
<evidence type="ECO:0000313" key="7">
    <source>
        <dbReference type="EMBL" id="KIY72329.1"/>
    </source>
</evidence>
<dbReference type="GO" id="GO:0008270">
    <property type="term" value="F:zinc ion binding"/>
    <property type="evidence" value="ECO:0007669"/>
    <property type="project" value="UniProtKB-KW"/>
</dbReference>
<evidence type="ECO:0000256" key="2">
    <source>
        <dbReference type="ARBA" id="ARBA00022771"/>
    </source>
</evidence>
<proteinExistence type="predicted"/>
<reference evidence="7 8" key="1">
    <citation type="journal article" date="2015" name="Fungal Genet. Biol.">
        <title>Evolution of novel wood decay mechanisms in Agaricales revealed by the genome sequences of Fistulina hepatica and Cylindrobasidium torrendii.</title>
        <authorList>
            <person name="Floudas D."/>
            <person name="Held B.W."/>
            <person name="Riley R."/>
            <person name="Nagy L.G."/>
            <person name="Koehler G."/>
            <person name="Ransdell A.S."/>
            <person name="Younus H."/>
            <person name="Chow J."/>
            <person name="Chiniquy J."/>
            <person name="Lipzen A."/>
            <person name="Tritt A."/>
            <person name="Sun H."/>
            <person name="Haridas S."/>
            <person name="LaButti K."/>
            <person name="Ohm R.A."/>
            <person name="Kues U."/>
            <person name="Blanchette R.A."/>
            <person name="Grigoriev I.V."/>
            <person name="Minto R.E."/>
            <person name="Hibbett D.S."/>
        </authorList>
    </citation>
    <scope>NUCLEOTIDE SEQUENCE [LARGE SCALE GENOMIC DNA]</scope>
    <source>
        <strain evidence="7 8">FP15055 ss-10</strain>
    </source>
</reference>
<dbReference type="AlphaFoldDB" id="A0A0D7BQ81"/>
<dbReference type="EMBL" id="KN880445">
    <property type="protein sequence ID" value="KIY72329.1"/>
    <property type="molecule type" value="Genomic_DNA"/>
</dbReference>
<keyword evidence="5" id="KW-0175">Coiled coil</keyword>
<keyword evidence="3" id="KW-0862">Zinc</keyword>
<feature type="coiled-coil region" evidence="5">
    <location>
        <begin position="82"/>
        <end position="109"/>
    </location>
</feature>
<keyword evidence="2 4" id="KW-0863">Zinc-finger</keyword>
<dbReference type="InterPro" id="IPR001841">
    <property type="entry name" value="Znf_RING"/>
</dbReference>